<name>A0ACC7P342_9BACL</name>
<dbReference type="EMBL" id="JBJURJ010000016">
    <property type="protein sequence ID" value="MFM9331087.1"/>
    <property type="molecule type" value="Genomic_DNA"/>
</dbReference>
<comment type="caution">
    <text evidence="1">The sequence shown here is derived from an EMBL/GenBank/DDBJ whole genome shotgun (WGS) entry which is preliminary data.</text>
</comment>
<evidence type="ECO:0000313" key="2">
    <source>
        <dbReference type="Proteomes" id="UP001631969"/>
    </source>
</evidence>
<keyword evidence="2" id="KW-1185">Reference proteome</keyword>
<dbReference type="Proteomes" id="UP001631969">
    <property type="component" value="Unassembled WGS sequence"/>
</dbReference>
<gene>
    <name evidence="1" type="ORF">ACI1P1_22595</name>
</gene>
<organism evidence="1 2">
    <name type="scientific">Paenibacillus mesotrionivorans</name>
    <dbReference type="NCBI Taxonomy" id="3160968"/>
    <lineage>
        <taxon>Bacteria</taxon>
        <taxon>Bacillati</taxon>
        <taxon>Bacillota</taxon>
        <taxon>Bacilli</taxon>
        <taxon>Bacillales</taxon>
        <taxon>Paenibacillaceae</taxon>
        <taxon>Paenibacillus</taxon>
    </lineage>
</organism>
<evidence type="ECO:0000313" key="1">
    <source>
        <dbReference type="EMBL" id="MFM9331087.1"/>
    </source>
</evidence>
<accession>A0ACC7P342</accession>
<proteinExistence type="predicted"/>
<protein>
    <submittedName>
        <fullName evidence="1">EamA family transporter</fullName>
    </submittedName>
</protein>
<reference evidence="1" key="1">
    <citation type="submission" date="2024-12" db="EMBL/GenBank/DDBJ databases">
        <authorList>
            <person name="Wu N."/>
        </authorList>
    </citation>
    <scope>NUCLEOTIDE SEQUENCE</scope>
    <source>
        <strain evidence="1">P15</strain>
    </source>
</reference>
<sequence>MWKNSLYVFLGACSFGILSTIVKTAYNEGFTIQHVMGGQYGFGWLLMLGLMLIFSRTKVTLKQFIRLAGVGACTCLTGVFYYMSLQTLPASIAIVLLFQFTWIGVGLEAFLSRKRPSKATLISILILFAGTILAGGILGGGQFDLSVAGVLYGLGAALMMALFIYCSGRVETQLPIIARSFYVTTGSLLMLLTIFTPKVVLILAETPAIWPYGVLLGAFGAVIPVLLFGLGAPKINPGLASILSAGEFPVAVFASVLVLHEQVTSLQWLGIVVILLGIAYPQLKASSTSAKERISKAA</sequence>